<feature type="domain" description="Ribbon-helix-helix protein CopG" evidence="1">
    <location>
        <begin position="6"/>
        <end position="43"/>
    </location>
</feature>
<evidence type="ECO:0000313" key="3">
    <source>
        <dbReference type="Proteomes" id="UP000005496"/>
    </source>
</evidence>
<dbReference type="Pfam" id="PF01402">
    <property type="entry name" value="RHH_1"/>
    <property type="match status" value="1"/>
</dbReference>
<keyword evidence="2" id="KW-0238">DNA-binding</keyword>
<evidence type="ECO:0000259" key="1">
    <source>
        <dbReference type="Pfam" id="PF01402"/>
    </source>
</evidence>
<name>D6SLJ6_9BACT</name>
<sequence length="66" mass="7622">MKKRSRFTLNIDAQTIAMLDSIACKNHLSRSAVLRMLLHMLKDLPKDYLDEISPLGKFLKDGAYER</sequence>
<comment type="caution">
    <text evidence="2">The sequence shown here is derived from an EMBL/GenBank/DDBJ whole genome shotgun (WGS) entry which is preliminary data.</text>
</comment>
<accession>D6SLJ6</accession>
<dbReference type="AlphaFoldDB" id="D6SLJ6"/>
<dbReference type="GO" id="GO:0003677">
    <property type="term" value="F:DNA binding"/>
    <property type="evidence" value="ECO:0007669"/>
    <property type="project" value="UniProtKB-KW"/>
</dbReference>
<gene>
    <name evidence="2" type="ORF">Dthio_PD2983</name>
</gene>
<dbReference type="RefSeq" id="WP_008868689.1">
    <property type="nucleotide sequence ID" value="NZ_ACJN02000001.1"/>
</dbReference>
<dbReference type="EMBL" id="ACJN02000001">
    <property type="protein sequence ID" value="EFI35557.1"/>
    <property type="molecule type" value="Genomic_DNA"/>
</dbReference>
<dbReference type="GO" id="GO:0006355">
    <property type="term" value="P:regulation of DNA-templated transcription"/>
    <property type="evidence" value="ECO:0007669"/>
    <property type="project" value="InterPro"/>
</dbReference>
<keyword evidence="3" id="KW-1185">Reference proteome</keyword>
<dbReference type="InterPro" id="IPR002145">
    <property type="entry name" value="CopG"/>
</dbReference>
<evidence type="ECO:0000313" key="2">
    <source>
        <dbReference type="EMBL" id="EFI35557.1"/>
    </source>
</evidence>
<organism evidence="2 3">
    <name type="scientific">Desulfonatronospira thiodismutans ASO3-1</name>
    <dbReference type="NCBI Taxonomy" id="555779"/>
    <lineage>
        <taxon>Bacteria</taxon>
        <taxon>Pseudomonadati</taxon>
        <taxon>Thermodesulfobacteriota</taxon>
        <taxon>Desulfovibrionia</taxon>
        <taxon>Desulfovibrionales</taxon>
        <taxon>Desulfonatronovibrionaceae</taxon>
        <taxon>Desulfonatronospira</taxon>
    </lineage>
</organism>
<dbReference type="Proteomes" id="UP000005496">
    <property type="component" value="Unassembled WGS sequence"/>
</dbReference>
<protein>
    <submittedName>
        <fullName evidence="2">CopG domain protein DNA-binding domain protein</fullName>
    </submittedName>
</protein>
<proteinExistence type="predicted"/>
<reference evidence="2" key="1">
    <citation type="submission" date="2010-05" db="EMBL/GenBank/DDBJ databases">
        <title>The draft genome of Desulfonatronospira thiodismutans ASO3-1.</title>
        <authorList>
            <consortium name="US DOE Joint Genome Institute (JGI-PGF)"/>
            <person name="Lucas S."/>
            <person name="Copeland A."/>
            <person name="Lapidus A."/>
            <person name="Cheng J.-F."/>
            <person name="Bruce D."/>
            <person name="Goodwin L."/>
            <person name="Pitluck S."/>
            <person name="Chertkov O."/>
            <person name="Brettin T."/>
            <person name="Detter J.C."/>
            <person name="Han C."/>
            <person name="Land M.L."/>
            <person name="Hauser L."/>
            <person name="Kyrpides N."/>
            <person name="Mikhailova N."/>
            <person name="Muyzer G."/>
            <person name="Woyke T."/>
        </authorList>
    </citation>
    <scope>NUCLEOTIDE SEQUENCE [LARGE SCALE GENOMIC DNA]</scope>
    <source>
        <strain evidence="2">ASO3-1</strain>
    </source>
</reference>